<dbReference type="Proteomes" id="UP000322267">
    <property type="component" value="Unassembled WGS sequence"/>
</dbReference>
<dbReference type="EMBL" id="VTEI01000001">
    <property type="protein sequence ID" value="TYS19905.1"/>
    <property type="molecule type" value="Genomic_DNA"/>
</dbReference>
<protein>
    <submittedName>
        <fullName evidence="1">Uncharacterized protein</fullName>
    </submittedName>
</protein>
<reference evidence="1 2" key="1">
    <citation type="submission" date="2019-08" db="EMBL/GenBank/DDBJ databases">
        <title>Bacillus genomes from the desert of Cuatro Cienegas, Coahuila.</title>
        <authorList>
            <person name="Olmedo-Alvarez G."/>
        </authorList>
    </citation>
    <scope>NUCLEOTIDE SEQUENCE [LARGE SCALE GENOMIC DNA]</scope>
    <source>
        <strain evidence="1 2">CH34_1T</strain>
    </source>
</reference>
<gene>
    <name evidence="1" type="ORF">FZC78_02460</name>
</gene>
<organism evidence="1 2">
    <name type="scientific">Rossellomorea vietnamensis</name>
    <dbReference type="NCBI Taxonomy" id="218284"/>
    <lineage>
        <taxon>Bacteria</taxon>
        <taxon>Bacillati</taxon>
        <taxon>Bacillota</taxon>
        <taxon>Bacilli</taxon>
        <taxon>Bacillales</taxon>
        <taxon>Bacillaceae</taxon>
        <taxon>Rossellomorea</taxon>
    </lineage>
</organism>
<evidence type="ECO:0000313" key="2">
    <source>
        <dbReference type="Proteomes" id="UP000322267"/>
    </source>
</evidence>
<dbReference type="RefSeq" id="WP_148938095.1">
    <property type="nucleotide sequence ID" value="NZ_VTEI01000001.1"/>
</dbReference>
<name>A0A5D4NZY9_9BACI</name>
<evidence type="ECO:0000313" key="1">
    <source>
        <dbReference type="EMBL" id="TYS19905.1"/>
    </source>
</evidence>
<accession>A0A5D4NZY9</accession>
<comment type="caution">
    <text evidence="1">The sequence shown here is derived from an EMBL/GenBank/DDBJ whole genome shotgun (WGS) entry which is preliminary data.</text>
</comment>
<sequence length="79" mass="8202">MSKDAEYFIGGTSCFIGGKAPFIVGIGGFIGGKALYIGEVGEFISGKVLFIGGIGGYIGRSSFAFRETGFPIRQAAQRG</sequence>
<proteinExistence type="predicted"/>
<dbReference type="AlphaFoldDB" id="A0A5D4NZY9"/>